<keyword evidence="3" id="KW-1185">Reference proteome</keyword>
<dbReference type="InterPro" id="IPR055357">
    <property type="entry name" value="LRR_At1g61320_AtMIF1"/>
</dbReference>
<dbReference type="InterPro" id="IPR053781">
    <property type="entry name" value="F-box_AtFBL13-like"/>
</dbReference>
<evidence type="ECO:0000313" key="2">
    <source>
        <dbReference type="EMBL" id="KAJ0198000.1"/>
    </source>
</evidence>
<dbReference type="EMBL" id="NBSK02000007">
    <property type="protein sequence ID" value="KAJ0198000.1"/>
    <property type="molecule type" value="Genomic_DNA"/>
</dbReference>
<comment type="caution">
    <text evidence="2">The sequence shown here is derived from an EMBL/GenBank/DDBJ whole genome shotgun (WGS) entry which is preliminary data.</text>
</comment>
<dbReference type="CDD" id="cd22160">
    <property type="entry name" value="F-box_AtFBL13-like"/>
    <property type="match status" value="1"/>
</dbReference>
<dbReference type="Pfam" id="PF23622">
    <property type="entry name" value="LRR_At1g61320_AtMIF1"/>
    <property type="match status" value="1"/>
</dbReference>
<organism evidence="2 3">
    <name type="scientific">Lactuca sativa</name>
    <name type="common">Garden lettuce</name>
    <dbReference type="NCBI Taxonomy" id="4236"/>
    <lineage>
        <taxon>Eukaryota</taxon>
        <taxon>Viridiplantae</taxon>
        <taxon>Streptophyta</taxon>
        <taxon>Embryophyta</taxon>
        <taxon>Tracheophyta</taxon>
        <taxon>Spermatophyta</taxon>
        <taxon>Magnoliopsida</taxon>
        <taxon>eudicotyledons</taxon>
        <taxon>Gunneridae</taxon>
        <taxon>Pentapetalae</taxon>
        <taxon>asterids</taxon>
        <taxon>campanulids</taxon>
        <taxon>Asterales</taxon>
        <taxon>Asteraceae</taxon>
        <taxon>Cichorioideae</taxon>
        <taxon>Cichorieae</taxon>
        <taxon>Lactucinae</taxon>
        <taxon>Lactuca</taxon>
    </lineage>
</organism>
<protein>
    <recommendedName>
        <fullName evidence="1">F-box domain-containing protein</fullName>
    </recommendedName>
</protein>
<dbReference type="InterPro" id="IPR001810">
    <property type="entry name" value="F-box_dom"/>
</dbReference>
<evidence type="ECO:0000259" key="1">
    <source>
        <dbReference type="SMART" id="SM00256"/>
    </source>
</evidence>
<accession>A0A9R1V4A2</accession>
<dbReference type="PANTHER" id="PTHR32212">
    <property type="entry name" value="CYCLIN-LIKE F-BOX"/>
    <property type="match status" value="1"/>
</dbReference>
<reference evidence="2 3" key="1">
    <citation type="journal article" date="2017" name="Nat. Commun.">
        <title>Genome assembly with in vitro proximity ligation data and whole-genome triplication in lettuce.</title>
        <authorList>
            <person name="Reyes-Chin-Wo S."/>
            <person name="Wang Z."/>
            <person name="Yang X."/>
            <person name="Kozik A."/>
            <person name="Arikit S."/>
            <person name="Song C."/>
            <person name="Xia L."/>
            <person name="Froenicke L."/>
            <person name="Lavelle D.O."/>
            <person name="Truco M.J."/>
            <person name="Xia R."/>
            <person name="Zhu S."/>
            <person name="Xu C."/>
            <person name="Xu H."/>
            <person name="Xu X."/>
            <person name="Cox K."/>
            <person name="Korf I."/>
            <person name="Meyers B.C."/>
            <person name="Michelmore R.W."/>
        </authorList>
    </citation>
    <scope>NUCLEOTIDE SEQUENCE [LARGE SCALE GENOMIC DNA]</scope>
    <source>
        <strain evidence="3">cv. Salinas</strain>
        <tissue evidence="2">Seedlings</tissue>
    </source>
</reference>
<dbReference type="SMART" id="SM00256">
    <property type="entry name" value="FBOX"/>
    <property type="match status" value="1"/>
</dbReference>
<feature type="domain" description="F-box" evidence="1">
    <location>
        <begin position="23"/>
        <end position="65"/>
    </location>
</feature>
<gene>
    <name evidence="2" type="ORF">LSAT_V11C700352580</name>
</gene>
<dbReference type="InterPro" id="IPR032675">
    <property type="entry name" value="LRR_dom_sf"/>
</dbReference>
<proteinExistence type="predicted"/>
<dbReference type="SUPFAM" id="SSF81383">
    <property type="entry name" value="F-box domain"/>
    <property type="match status" value="1"/>
</dbReference>
<dbReference type="AlphaFoldDB" id="A0A9R1V4A2"/>
<dbReference type="Pfam" id="PF00646">
    <property type="entry name" value="F-box"/>
    <property type="match status" value="1"/>
</dbReference>
<dbReference type="SUPFAM" id="SSF52047">
    <property type="entry name" value="RNI-like"/>
    <property type="match status" value="1"/>
</dbReference>
<name>A0A9R1V4A2_LACSA</name>
<dbReference type="Proteomes" id="UP000235145">
    <property type="component" value="Unassembled WGS sequence"/>
</dbReference>
<dbReference type="Gene3D" id="3.80.10.10">
    <property type="entry name" value="Ribonuclease Inhibitor"/>
    <property type="match status" value="1"/>
</dbReference>
<dbReference type="InterPro" id="IPR036047">
    <property type="entry name" value="F-box-like_dom_sf"/>
</dbReference>
<evidence type="ECO:0000313" key="3">
    <source>
        <dbReference type="Proteomes" id="UP000235145"/>
    </source>
</evidence>
<sequence>MMSHARYIFIKMWRRGEDRISILPDCLLIEILSHLPSTKDAIRTGTLSKRWKHIWTSIHSLYFNDYTHNRSAFYSFIDKTLTQRLQVKLKKFEVNTDYDTQYESQVNNWISYAIRCNVEELNLTLQSAEFEAEFLVDQIFFNSSCFTMLTLEGFIFNPIGVISWKNLKSLTISYGNLDEDLVENILSGSPVLETLVLRYCYGYKLLDITSKSVKNLVFSEYMDPEDEFEADIIEINAPNILSLTIRGELLLWKLLLLNVSSLVEANLDYMNGETTPIEVEEEMFKGFILNLHHVNELKIGAFCSKVISRLEAKGFVFPSNFKFPGVAPPLYSDSRDIEKCSCLTIVLKLMGLI</sequence>
<dbReference type="PANTHER" id="PTHR32212:SF454">
    <property type="entry name" value="F-BOX DOMAIN, LEUCINE-RICH REPEAT DOMAIN, L DOMAIN-CONTAINING PROTEIN"/>
    <property type="match status" value="1"/>
</dbReference>